<evidence type="ECO:0000256" key="5">
    <source>
        <dbReference type="ARBA" id="ARBA00022989"/>
    </source>
</evidence>
<name>A0A922SPJ2_9PLEO</name>
<evidence type="ECO:0000256" key="8">
    <source>
        <dbReference type="SAM" id="Phobius"/>
    </source>
</evidence>
<evidence type="ECO:0000313" key="10">
    <source>
        <dbReference type="EMBL" id="KAI1506906.1"/>
    </source>
</evidence>
<comment type="similarity">
    <text evidence="7">Belongs to the major facilitator superfamily. DHA1 family. Polyamines/proton antiporter (TC 2.A.1.2.16) subfamily.</text>
</comment>
<feature type="transmembrane region" description="Helical" evidence="8">
    <location>
        <begin position="351"/>
        <end position="369"/>
    </location>
</feature>
<evidence type="ECO:0000256" key="2">
    <source>
        <dbReference type="ARBA" id="ARBA00022448"/>
    </source>
</evidence>
<feature type="transmembrane region" description="Helical" evidence="8">
    <location>
        <begin position="390"/>
        <end position="411"/>
    </location>
</feature>
<feature type="domain" description="Major facilitator superfamily (MFS) profile" evidence="9">
    <location>
        <begin position="81"/>
        <end position="632"/>
    </location>
</feature>
<organism evidence="10 11">
    <name type="scientific">Pyrenophora tritici-repentis</name>
    <dbReference type="NCBI Taxonomy" id="45151"/>
    <lineage>
        <taxon>Eukaryota</taxon>
        <taxon>Fungi</taxon>
        <taxon>Dikarya</taxon>
        <taxon>Ascomycota</taxon>
        <taxon>Pezizomycotina</taxon>
        <taxon>Dothideomycetes</taxon>
        <taxon>Pleosporomycetidae</taxon>
        <taxon>Pleosporales</taxon>
        <taxon>Pleosporineae</taxon>
        <taxon>Pleosporaceae</taxon>
        <taxon>Pyrenophora</taxon>
    </lineage>
</organism>
<dbReference type="CDD" id="cd17323">
    <property type="entry name" value="MFS_Tpo1_MDR_like"/>
    <property type="match status" value="1"/>
</dbReference>
<feature type="transmembrane region" description="Helical" evidence="8">
    <location>
        <begin position="112"/>
        <end position="134"/>
    </location>
</feature>
<dbReference type="Proteomes" id="UP000249757">
    <property type="component" value="Unassembled WGS sequence"/>
</dbReference>
<dbReference type="PROSITE" id="PS50850">
    <property type="entry name" value="MFS"/>
    <property type="match status" value="1"/>
</dbReference>
<keyword evidence="11" id="KW-1185">Reference proteome</keyword>
<feature type="transmembrane region" description="Helical" evidence="8">
    <location>
        <begin position="312"/>
        <end position="331"/>
    </location>
</feature>
<dbReference type="InterPro" id="IPR036259">
    <property type="entry name" value="MFS_trans_sf"/>
</dbReference>
<evidence type="ECO:0000259" key="9">
    <source>
        <dbReference type="PROSITE" id="PS50850"/>
    </source>
</evidence>
<proteinExistence type="inferred from homology"/>
<dbReference type="GO" id="GO:0005886">
    <property type="term" value="C:plasma membrane"/>
    <property type="evidence" value="ECO:0007669"/>
    <property type="project" value="UniProtKB-SubCell"/>
</dbReference>
<dbReference type="SUPFAM" id="SSF103473">
    <property type="entry name" value="MFS general substrate transporter"/>
    <property type="match status" value="1"/>
</dbReference>
<dbReference type="AlphaFoldDB" id="A0A922SPJ2"/>
<keyword evidence="2" id="KW-0813">Transport</keyword>
<feature type="transmembrane region" description="Helical" evidence="8">
    <location>
        <begin position="176"/>
        <end position="197"/>
    </location>
</feature>
<dbReference type="Pfam" id="PF07690">
    <property type="entry name" value="MFS_1"/>
    <property type="match status" value="1"/>
</dbReference>
<evidence type="ECO:0000256" key="7">
    <source>
        <dbReference type="ARBA" id="ARBA00038459"/>
    </source>
</evidence>
<feature type="transmembrane region" description="Helical" evidence="8">
    <location>
        <begin position="204"/>
        <end position="227"/>
    </location>
</feature>
<comment type="subcellular location">
    <subcellularLocation>
        <location evidence="1">Cell membrane</location>
        <topology evidence="1">Multi-pass membrane protein</topology>
    </subcellularLocation>
</comment>
<feature type="transmembrane region" description="Helical" evidence="8">
    <location>
        <begin position="417"/>
        <end position="445"/>
    </location>
</feature>
<reference evidence="11" key="1">
    <citation type="journal article" date="2022" name="Microb. Genom.">
        <title>A global pangenome for the wheat fungal pathogen Pyrenophora tritici-repentis and prediction of effector protein structural homology.</title>
        <authorList>
            <person name="Moolhuijzen P.M."/>
            <person name="See P.T."/>
            <person name="Shi G."/>
            <person name="Powell H.R."/>
            <person name="Cockram J."/>
            <person name="Jorgensen L.N."/>
            <person name="Benslimane H."/>
            <person name="Strelkov S.E."/>
            <person name="Turner J."/>
            <person name="Liu Z."/>
            <person name="Moffat C.S."/>
        </authorList>
    </citation>
    <scope>NUCLEOTIDE SEQUENCE [LARGE SCALE GENOMIC DNA]</scope>
</reference>
<evidence type="ECO:0000256" key="3">
    <source>
        <dbReference type="ARBA" id="ARBA00022475"/>
    </source>
</evidence>
<gene>
    <name evidence="10" type="ORF">Ptr86124_014156</name>
</gene>
<dbReference type="InterPro" id="IPR020846">
    <property type="entry name" value="MFS_dom"/>
</dbReference>
<keyword evidence="5 8" id="KW-1133">Transmembrane helix</keyword>
<comment type="caution">
    <text evidence="10">The sequence shown here is derived from an EMBL/GenBank/DDBJ whole genome shotgun (WGS) entry which is preliminary data.</text>
</comment>
<keyword evidence="3" id="KW-1003">Cell membrane</keyword>
<keyword evidence="6 8" id="KW-0472">Membrane</keyword>
<dbReference type="GO" id="GO:0022857">
    <property type="term" value="F:transmembrane transporter activity"/>
    <property type="evidence" value="ECO:0007669"/>
    <property type="project" value="InterPro"/>
</dbReference>
<evidence type="ECO:0000256" key="1">
    <source>
        <dbReference type="ARBA" id="ARBA00004651"/>
    </source>
</evidence>
<evidence type="ECO:0000313" key="11">
    <source>
        <dbReference type="Proteomes" id="UP000249757"/>
    </source>
</evidence>
<dbReference type="FunFam" id="1.20.1250.20:FF:000011">
    <property type="entry name" value="MFS multidrug transporter, putative"/>
    <property type="match status" value="1"/>
</dbReference>
<feature type="transmembrane region" description="Helical" evidence="8">
    <location>
        <begin position="146"/>
        <end position="164"/>
    </location>
</feature>
<feature type="transmembrane region" description="Helical" evidence="8">
    <location>
        <begin position="233"/>
        <end position="254"/>
    </location>
</feature>
<evidence type="ECO:0000256" key="6">
    <source>
        <dbReference type="ARBA" id="ARBA00023136"/>
    </source>
</evidence>
<feature type="transmembrane region" description="Helical" evidence="8">
    <location>
        <begin position="79"/>
        <end position="100"/>
    </location>
</feature>
<keyword evidence="4 8" id="KW-0812">Transmembrane</keyword>
<feature type="non-terminal residue" evidence="10">
    <location>
        <position position="632"/>
    </location>
</feature>
<dbReference type="PANTHER" id="PTHR23502">
    <property type="entry name" value="MAJOR FACILITATOR SUPERFAMILY"/>
    <property type="match status" value="1"/>
</dbReference>
<protein>
    <recommendedName>
        <fullName evidence="9">Major facilitator superfamily (MFS) profile domain-containing protein</fullName>
    </recommendedName>
</protein>
<evidence type="ECO:0000256" key="4">
    <source>
        <dbReference type="ARBA" id="ARBA00022692"/>
    </source>
</evidence>
<dbReference type="EMBL" id="NRDI02000097">
    <property type="protein sequence ID" value="KAI1506906.1"/>
    <property type="molecule type" value="Genomic_DNA"/>
</dbReference>
<sequence>MNGTGNYLASDMNPSKSLYNGRPTVPISHFKRVLYQAIIDDTITNAEYDGNGTLEDPYVITWLPNDPFDPMNISNGIKWWITAIVAMMTLAVSFASSAYSGGIGEIRKEFDVSQIVATLGIALFVLGFAIGPLVWAPMSEIYGRRYITVSSGLLLAVFSAASAASQNVTTLVVTRFLAGALGSSPLTNGGGVLADIFPSSQRGLATTLFATAPFLGPTIGPIVGGFVGQAAGWRWIEGMIAVFTGVIAILYALVVPETYSPVLLAKRAAKLSEVTSKTFKSKIELERGKKTASEAFVTALVRPWILLFCEPIVFLLAAYTAIIYGALYMFFPAFPIVYQVGRGWSSGMGGLAFIGVAAGMSCAIVYLFWENKRYARNTANSPTGHLDPEARLPPALLGSIIIPVGLYWFAWTNGSNVHWIVSIIGSAPFGFGMVLVFISCVNYLVDSVSLPVPSTEESIKVTLYYKYRHYDDPHATTRKRRTEESSKLIDKMSYQQLQAECAAYQVWEKVDPKQRGIPLIEPQPPLAPLIGSYQPSTAATNLHVTQYRQAIGDDSAEAPAYVPVRPSDLATNAKTSYKEDIDYYRIQLEEFKILNQRYQQERTGLGKLTEHIRKTVSQHLFYNCCKAGLSIG</sequence>
<dbReference type="Gene3D" id="1.20.1250.20">
    <property type="entry name" value="MFS general substrate transporter like domains"/>
    <property type="match status" value="1"/>
</dbReference>
<accession>A0A922SPJ2</accession>
<dbReference type="InterPro" id="IPR011701">
    <property type="entry name" value="MFS"/>
</dbReference>
<dbReference type="PANTHER" id="PTHR23502:SF186">
    <property type="entry name" value="MAJOR FACILITATOR SUPERFAMILY (MFS) PROFILE DOMAIN-CONTAINING PROTEIN"/>
    <property type="match status" value="1"/>
</dbReference>